<evidence type="ECO:0000256" key="3">
    <source>
        <dbReference type="ARBA" id="ARBA00022741"/>
    </source>
</evidence>
<name>A0A4R4NDV3_9ACTN</name>
<proteinExistence type="predicted"/>
<dbReference type="GO" id="GO:0016887">
    <property type="term" value="F:ATP hydrolysis activity"/>
    <property type="evidence" value="ECO:0007669"/>
    <property type="project" value="InterPro"/>
</dbReference>
<dbReference type="Gene3D" id="3.40.50.300">
    <property type="entry name" value="P-loop containing nucleotide triphosphate hydrolases"/>
    <property type="match status" value="1"/>
</dbReference>
<dbReference type="InterPro" id="IPR027417">
    <property type="entry name" value="P-loop_NTPase"/>
</dbReference>
<protein>
    <submittedName>
        <fullName evidence="8">ATP-binding cassette domain-containing protein</fullName>
    </submittedName>
</protein>
<dbReference type="InterPro" id="IPR050763">
    <property type="entry name" value="ABC_transporter_ATP-binding"/>
</dbReference>
<evidence type="ECO:0000313" key="9">
    <source>
        <dbReference type="Proteomes" id="UP000295431"/>
    </source>
</evidence>
<evidence type="ECO:0000259" key="7">
    <source>
        <dbReference type="Pfam" id="PF00005"/>
    </source>
</evidence>
<dbReference type="PANTHER" id="PTHR42711:SF19">
    <property type="entry name" value="DOXORUBICIN RESISTANCE ATP-BINDING PROTEIN DRRA"/>
    <property type="match status" value="1"/>
</dbReference>
<feature type="region of interest" description="Disordered" evidence="6">
    <location>
        <begin position="66"/>
        <end position="160"/>
    </location>
</feature>
<dbReference type="AlphaFoldDB" id="A0A4R4NDV3"/>
<keyword evidence="9" id="KW-1185">Reference proteome</keyword>
<dbReference type="Pfam" id="PF00005">
    <property type="entry name" value="ABC_tran"/>
    <property type="match status" value="1"/>
</dbReference>
<accession>A0A4R4NDV3</accession>
<reference evidence="8 9" key="1">
    <citation type="submission" date="2019-03" db="EMBL/GenBank/DDBJ databases">
        <title>Draft genome sequences of novel Actinobacteria.</title>
        <authorList>
            <person name="Sahin N."/>
            <person name="Ay H."/>
            <person name="Saygin H."/>
        </authorList>
    </citation>
    <scope>NUCLEOTIDE SEQUENCE [LARGE SCALE GENOMIC DNA]</scope>
    <source>
        <strain evidence="8 9">DSM 45347</strain>
    </source>
</reference>
<comment type="caution">
    <text evidence="8">The sequence shown here is derived from an EMBL/GenBank/DDBJ whole genome shotgun (WGS) entry which is preliminary data.</text>
</comment>
<feature type="domain" description="ABC transporter" evidence="7">
    <location>
        <begin position="2"/>
        <end position="71"/>
    </location>
</feature>
<evidence type="ECO:0000256" key="1">
    <source>
        <dbReference type="ARBA" id="ARBA00004202"/>
    </source>
</evidence>
<keyword evidence="4 8" id="KW-0067">ATP-binding</keyword>
<dbReference type="Proteomes" id="UP000295431">
    <property type="component" value="Unassembled WGS sequence"/>
</dbReference>
<evidence type="ECO:0000256" key="5">
    <source>
        <dbReference type="ARBA" id="ARBA00023251"/>
    </source>
</evidence>
<evidence type="ECO:0000256" key="2">
    <source>
        <dbReference type="ARBA" id="ARBA00022448"/>
    </source>
</evidence>
<evidence type="ECO:0000256" key="4">
    <source>
        <dbReference type="ARBA" id="ARBA00022840"/>
    </source>
</evidence>
<comment type="subcellular location">
    <subcellularLocation>
        <location evidence="1">Cell membrane</location>
        <topology evidence="1">Peripheral membrane protein</topology>
    </subcellularLocation>
</comment>
<dbReference type="PANTHER" id="PTHR42711">
    <property type="entry name" value="ABC TRANSPORTER ATP-BINDING PROTEIN"/>
    <property type="match status" value="1"/>
</dbReference>
<organism evidence="8 9">
    <name type="scientific">Actinomadura bangladeshensis</name>
    <dbReference type="NCBI Taxonomy" id="453573"/>
    <lineage>
        <taxon>Bacteria</taxon>
        <taxon>Bacillati</taxon>
        <taxon>Actinomycetota</taxon>
        <taxon>Actinomycetes</taxon>
        <taxon>Streptosporangiales</taxon>
        <taxon>Thermomonosporaceae</taxon>
        <taxon>Actinomadura</taxon>
    </lineage>
</organism>
<dbReference type="GO" id="GO:0046677">
    <property type="term" value="P:response to antibiotic"/>
    <property type="evidence" value="ECO:0007669"/>
    <property type="project" value="UniProtKB-KW"/>
</dbReference>
<evidence type="ECO:0000313" key="8">
    <source>
        <dbReference type="EMBL" id="TDC04892.1"/>
    </source>
</evidence>
<dbReference type="SUPFAM" id="SSF52540">
    <property type="entry name" value="P-loop containing nucleoside triphosphate hydrolases"/>
    <property type="match status" value="1"/>
</dbReference>
<feature type="compositionally biased region" description="Basic residues" evidence="6">
    <location>
        <begin position="71"/>
        <end position="81"/>
    </location>
</feature>
<evidence type="ECO:0000256" key="6">
    <source>
        <dbReference type="SAM" id="MobiDB-lite"/>
    </source>
</evidence>
<gene>
    <name evidence="8" type="ORF">E1284_36200</name>
</gene>
<keyword evidence="5" id="KW-0046">Antibiotic resistance</keyword>
<keyword evidence="2" id="KW-0813">Transport</keyword>
<dbReference type="GO" id="GO:0005524">
    <property type="term" value="F:ATP binding"/>
    <property type="evidence" value="ECO:0007669"/>
    <property type="project" value="UniProtKB-KW"/>
</dbReference>
<dbReference type="OrthoDB" id="9804819at2"/>
<dbReference type="EMBL" id="SMJW01000323">
    <property type="protein sequence ID" value="TDC04892.1"/>
    <property type="molecule type" value="Genomic_DNA"/>
</dbReference>
<dbReference type="InterPro" id="IPR003439">
    <property type="entry name" value="ABC_transporter-like_ATP-bd"/>
</dbReference>
<keyword evidence="3" id="KW-0547">Nucleotide-binding</keyword>
<feature type="compositionally biased region" description="Basic and acidic residues" evidence="6">
    <location>
        <begin position="129"/>
        <end position="148"/>
    </location>
</feature>
<sequence>MDLEVPAGTIFSLLGPNGSGKTTTVRILSTLLPADGGEASVAGHDLRRDARGVRSALAVTGQFSAVDKLLTRARPRDRKPHSATAPSPDGHRPGGPGSSNSPSRPNKPHRARTPAAGVIVSRSRRGTKPRRDSSEVGQKDDRAPEPGRGRGAKPQETAAK</sequence>
<dbReference type="GO" id="GO:0005886">
    <property type="term" value="C:plasma membrane"/>
    <property type="evidence" value="ECO:0007669"/>
    <property type="project" value="UniProtKB-SubCell"/>
</dbReference>